<dbReference type="EMBL" id="OX291506">
    <property type="protein sequence ID" value="CAI1747307.1"/>
    <property type="molecule type" value="Genomic_DNA"/>
</dbReference>
<evidence type="ECO:0000256" key="7">
    <source>
        <dbReference type="ARBA" id="ARBA00022840"/>
    </source>
</evidence>
<evidence type="ECO:0000256" key="3">
    <source>
        <dbReference type="ARBA" id="ARBA00022679"/>
    </source>
</evidence>
<protein>
    <recommendedName>
        <fullName evidence="9">Selenoprotein O</fullName>
    </recommendedName>
</protein>
<proteinExistence type="inferred from homology"/>
<evidence type="ECO:0000256" key="4">
    <source>
        <dbReference type="ARBA" id="ARBA00022695"/>
    </source>
</evidence>
<evidence type="ECO:0000256" key="9">
    <source>
        <dbReference type="ARBA" id="ARBA00031547"/>
    </source>
</evidence>
<name>A0ABN8VK09_SACEU</name>
<gene>
    <name evidence="10" type="primary">U6500P00690</name>
    <name evidence="10" type="ORF">SEUBUCD650_0P00690</name>
</gene>
<evidence type="ECO:0000256" key="1">
    <source>
        <dbReference type="ARBA" id="ARBA00001946"/>
    </source>
</evidence>
<keyword evidence="4" id="KW-0548">Nucleotidyltransferase</keyword>
<sequence length="690" mass="78435">MMNERSTIINALKNSATSRFIKRLTPDTSLSSVAEALNAVQQHSATDPVRLKLFHTPRMVSQGAHFAFSLPTKKPHYKPLLLSHKALDEFSLKQDRDLEKILAGEKVYFSDDIFPYSMVYSGFQFGSFAAQLGDGRVVNLFDLKDNRDGQWQTFQLKGAGLTPFSRFADGKAVLRSSIREFIMSEALHSIGIPSTRAMQLTLLPGTKAQRRTQEPCAVVCRFAPSWIRLGNFNLFRWRHDLEGLIKLSDYCIDEVFDGGKQFEGKPDLNVFKSDLFPDKEQKIDQQVEQDENDEQGASLDGEISALSKYDKFFRHVVTLNANTVAHWQAYGFANGVLNTDNTSIMGLTMDYGPFAFLDKFDPSFTPNHDDTSNRYSFANQPSIIWWNLQQFAKDLACLMGPEGRDLESLLKGELNEVDDALEKTMIERVQKLVELNANEYKYVFTTRYAQLMSQRLGVDLDLATCMSSTKREDIERAAEKAREFCTAIVEPLLDVLKITNIDYNNFFIHLQNYRGPFFVKDKTEATTLFAAFDQEYLQIFFNASQLDQMGEHEKTIAAGKKVFDTDGEVRLLDENLEKIYDWTQDYLALAPPTNATARTSLAKKSNPLFVPRSWVLEEVVDDLMYNQRDGLRDPASTLDTSALKKLYLMSVNPYDRAGWDAALRPELEQKWADLSHQEGAKFMKQASCSS</sequence>
<keyword evidence="5" id="KW-0479">Metal-binding</keyword>
<evidence type="ECO:0000256" key="8">
    <source>
        <dbReference type="ARBA" id="ARBA00022842"/>
    </source>
</evidence>
<accession>A0ABN8VK09</accession>
<keyword evidence="6" id="KW-0547">Nucleotide-binding</keyword>
<comment type="cofactor">
    <cofactor evidence="1">
        <name>Mg(2+)</name>
        <dbReference type="ChEBI" id="CHEBI:18420"/>
    </cofactor>
</comment>
<keyword evidence="3" id="KW-0808">Transferase</keyword>
<keyword evidence="11" id="KW-1185">Reference proteome</keyword>
<keyword evidence="7" id="KW-0067">ATP-binding</keyword>
<dbReference type="InterPro" id="IPR003846">
    <property type="entry name" value="SelO"/>
</dbReference>
<dbReference type="PANTHER" id="PTHR32057">
    <property type="entry name" value="PROTEIN ADENYLYLTRANSFERASE SELO, MITOCHONDRIAL"/>
    <property type="match status" value="1"/>
</dbReference>
<reference evidence="10" key="1">
    <citation type="submission" date="2022-08" db="EMBL/GenBank/DDBJ databases">
        <authorList>
            <person name="Byrne P K."/>
        </authorList>
    </citation>
    <scope>NUCLEOTIDE SEQUENCE</scope>
    <source>
        <strain evidence="10">UCD650</strain>
    </source>
</reference>
<dbReference type="Pfam" id="PF02696">
    <property type="entry name" value="SelO"/>
    <property type="match status" value="1"/>
</dbReference>
<evidence type="ECO:0000256" key="6">
    <source>
        <dbReference type="ARBA" id="ARBA00022741"/>
    </source>
</evidence>
<keyword evidence="8" id="KW-0460">Magnesium</keyword>
<evidence type="ECO:0000313" key="11">
    <source>
        <dbReference type="Proteomes" id="UP001152964"/>
    </source>
</evidence>
<comment type="similarity">
    <text evidence="2">Belongs to the SELO family.</text>
</comment>
<dbReference type="PANTHER" id="PTHR32057:SF14">
    <property type="entry name" value="PROTEIN ADENYLYLTRANSFERASE SELO, MITOCHONDRIAL"/>
    <property type="match status" value="1"/>
</dbReference>
<evidence type="ECO:0000256" key="2">
    <source>
        <dbReference type="ARBA" id="ARBA00009747"/>
    </source>
</evidence>
<dbReference type="Proteomes" id="UP001152964">
    <property type="component" value="Chromosome 16"/>
</dbReference>
<dbReference type="HAMAP" id="MF_00692">
    <property type="entry name" value="SelO"/>
    <property type="match status" value="1"/>
</dbReference>
<evidence type="ECO:0000256" key="5">
    <source>
        <dbReference type="ARBA" id="ARBA00022723"/>
    </source>
</evidence>
<organism evidence="10 11">
    <name type="scientific">Saccharomyces eubayanus</name>
    <name type="common">Yeast</name>
    <dbReference type="NCBI Taxonomy" id="1080349"/>
    <lineage>
        <taxon>Eukaryota</taxon>
        <taxon>Fungi</taxon>
        <taxon>Dikarya</taxon>
        <taxon>Ascomycota</taxon>
        <taxon>Saccharomycotina</taxon>
        <taxon>Saccharomycetes</taxon>
        <taxon>Saccharomycetales</taxon>
        <taxon>Saccharomycetaceae</taxon>
        <taxon>Saccharomyces</taxon>
    </lineage>
</organism>
<evidence type="ECO:0000313" key="10">
    <source>
        <dbReference type="EMBL" id="CAI1747307.1"/>
    </source>
</evidence>